<dbReference type="EC" id="3.3.2.9" evidence="2"/>
<dbReference type="GO" id="GO:0033961">
    <property type="term" value="F:cis-stilbene-oxide hydrolase activity"/>
    <property type="evidence" value="ECO:0007669"/>
    <property type="project" value="UniProtKB-EC"/>
</dbReference>
<dbReference type="SUPFAM" id="SSF53474">
    <property type="entry name" value="alpha/beta-Hydrolases"/>
    <property type="match status" value="1"/>
</dbReference>
<accession>A0A655ES78</accession>
<protein>
    <submittedName>
        <fullName evidence="2">Epoxide hydrolase</fullName>
        <ecNumber evidence="2">3.3.2.10</ecNumber>
        <ecNumber evidence="2">3.3.2.9</ecNumber>
    </submittedName>
</protein>
<gene>
    <name evidence="2" type="primary">ephF</name>
    <name evidence="2" type="ORF">ERS007661_02062</name>
</gene>
<dbReference type="GO" id="GO:0046464">
    <property type="term" value="P:acylglycerol catabolic process"/>
    <property type="evidence" value="ECO:0007669"/>
    <property type="project" value="TreeGrafter"/>
</dbReference>
<proteinExistence type="predicted"/>
<dbReference type="InterPro" id="IPR050266">
    <property type="entry name" value="AB_hydrolase_sf"/>
</dbReference>
<dbReference type="EMBL" id="CQQC01000667">
    <property type="protein sequence ID" value="CNV32458.1"/>
    <property type="molecule type" value="Genomic_DNA"/>
</dbReference>
<dbReference type="GO" id="GO:0016020">
    <property type="term" value="C:membrane"/>
    <property type="evidence" value="ECO:0007669"/>
    <property type="project" value="TreeGrafter"/>
</dbReference>
<dbReference type="InterPro" id="IPR029058">
    <property type="entry name" value="AB_hydrolase_fold"/>
</dbReference>
<organism evidence="2 3">
    <name type="scientific">Mycobacterium tuberculosis</name>
    <dbReference type="NCBI Taxonomy" id="1773"/>
    <lineage>
        <taxon>Bacteria</taxon>
        <taxon>Bacillati</taxon>
        <taxon>Actinomycetota</taxon>
        <taxon>Actinomycetes</taxon>
        <taxon>Mycobacteriales</taxon>
        <taxon>Mycobacteriaceae</taxon>
        <taxon>Mycobacterium</taxon>
        <taxon>Mycobacterium tuberculosis complex</taxon>
    </lineage>
</organism>
<feature type="domain" description="AB hydrolase-1" evidence="1">
    <location>
        <begin position="2"/>
        <end position="219"/>
    </location>
</feature>
<sequence length="238" mass="27115">MLCPDLRGAGWSSAPRSRYTKTEMADDLAAVLDGLGVAKVKLVAHDWGGPVAFIMMLRHPEKVTGFFGVNTVAPWVKRDLGMLRNMWRFWYQIPMSLPVIGPRVISDPKGRYFRLLTGWVGGGFRVPDDDVRLYLDCMREPGHAEAGSRWYRTFQTREMLRWLRGEYNDARVDVPVRWLHGTGDPVITPDLLDGYAERASDFEVELVDGVGHWIVEQRPELVLDRVRAFLAAGTEQRD</sequence>
<dbReference type="InterPro" id="IPR000639">
    <property type="entry name" value="Epox_hydrolase-like"/>
</dbReference>
<keyword evidence="2" id="KW-0378">Hydrolase</keyword>
<dbReference type="Gene3D" id="3.40.50.1820">
    <property type="entry name" value="alpha/beta hydrolase"/>
    <property type="match status" value="1"/>
</dbReference>
<evidence type="ECO:0000259" key="1">
    <source>
        <dbReference type="Pfam" id="PF00561"/>
    </source>
</evidence>
<dbReference type="PANTHER" id="PTHR43798">
    <property type="entry name" value="MONOACYLGLYCEROL LIPASE"/>
    <property type="match status" value="1"/>
</dbReference>
<name>A0A655ES78_MYCTX</name>
<dbReference type="EC" id="3.3.2.10" evidence="2"/>
<evidence type="ECO:0000313" key="3">
    <source>
        <dbReference type="Proteomes" id="UP000039217"/>
    </source>
</evidence>
<dbReference type="AlphaFoldDB" id="A0A655ES78"/>
<dbReference type="PRINTS" id="PR00412">
    <property type="entry name" value="EPOXHYDRLASE"/>
</dbReference>
<dbReference type="InterPro" id="IPR000073">
    <property type="entry name" value="AB_hydrolase_1"/>
</dbReference>
<reference evidence="2 3" key="1">
    <citation type="submission" date="2015-03" db="EMBL/GenBank/DDBJ databases">
        <authorList>
            <consortium name="Pathogen Informatics"/>
        </authorList>
    </citation>
    <scope>NUCLEOTIDE SEQUENCE [LARGE SCALE GENOMIC DNA]</scope>
    <source>
        <strain evidence="2 3">D00501624</strain>
    </source>
</reference>
<dbReference type="PANTHER" id="PTHR43798:SF33">
    <property type="entry name" value="HYDROLASE, PUTATIVE (AFU_ORTHOLOGUE AFUA_2G14860)-RELATED"/>
    <property type="match status" value="1"/>
</dbReference>
<dbReference type="Pfam" id="PF00561">
    <property type="entry name" value="Abhydrolase_1"/>
    <property type="match status" value="1"/>
</dbReference>
<dbReference type="GO" id="GO:0047372">
    <property type="term" value="F:monoacylglycerol lipase activity"/>
    <property type="evidence" value="ECO:0007669"/>
    <property type="project" value="TreeGrafter"/>
</dbReference>
<evidence type="ECO:0000313" key="2">
    <source>
        <dbReference type="EMBL" id="CNV32458.1"/>
    </source>
</evidence>
<dbReference type="Proteomes" id="UP000039217">
    <property type="component" value="Unassembled WGS sequence"/>
</dbReference>